<dbReference type="Gene3D" id="3.10.50.10">
    <property type="match status" value="1"/>
</dbReference>
<dbReference type="GO" id="GO:0008061">
    <property type="term" value="F:chitin binding"/>
    <property type="evidence" value="ECO:0007669"/>
    <property type="project" value="InterPro"/>
</dbReference>
<dbReference type="PANTHER" id="PTHR11177:SF317">
    <property type="entry name" value="CHITINASE 12-RELATED"/>
    <property type="match status" value="1"/>
</dbReference>
<feature type="chain" id="PRO_5032874744" evidence="7">
    <location>
        <begin position="28"/>
        <end position="392"/>
    </location>
</feature>
<evidence type="ECO:0000256" key="5">
    <source>
        <dbReference type="ARBA" id="ARBA00023295"/>
    </source>
</evidence>
<dbReference type="GO" id="GO:0005576">
    <property type="term" value="C:extracellular region"/>
    <property type="evidence" value="ECO:0007669"/>
    <property type="project" value="TreeGrafter"/>
</dbReference>
<evidence type="ECO:0000259" key="8">
    <source>
        <dbReference type="PROSITE" id="PS51910"/>
    </source>
</evidence>
<keyword evidence="3 6" id="KW-0378">Hydrolase</keyword>
<dbReference type="PROSITE" id="PS01095">
    <property type="entry name" value="GH18_1"/>
    <property type="match status" value="1"/>
</dbReference>
<dbReference type="InterPro" id="IPR011583">
    <property type="entry name" value="Chitinase_II/V-like_cat"/>
</dbReference>
<gene>
    <name evidence="9" type="ORF">G2W53_031257</name>
</gene>
<organism evidence="9 10">
    <name type="scientific">Senna tora</name>
    <dbReference type="NCBI Taxonomy" id="362788"/>
    <lineage>
        <taxon>Eukaryota</taxon>
        <taxon>Viridiplantae</taxon>
        <taxon>Streptophyta</taxon>
        <taxon>Embryophyta</taxon>
        <taxon>Tracheophyta</taxon>
        <taxon>Spermatophyta</taxon>
        <taxon>Magnoliopsida</taxon>
        <taxon>eudicotyledons</taxon>
        <taxon>Gunneridae</taxon>
        <taxon>Pentapetalae</taxon>
        <taxon>rosids</taxon>
        <taxon>fabids</taxon>
        <taxon>Fabales</taxon>
        <taxon>Fabaceae</taxon>
        <taxon>Caesalpinioideae</taxon>
        <taxon>Cassia clade</taxon>
        <taxon>Senna</taxon>
    </lineage>
</organism>
<dbReference type="SUPFAM" id="SSF54556">
    <property type="entry name" value="Chitinase insertion domain"/>
    <property type="match status" value="1"/>
</dbReference>
<dbReference type="InterPro" id="IPR029070">
    <property type="entry name" value="Chitinase_insertion_sf"/>
</dbReference>
<dbReference type="InterPro" id="IPR001579">
    <property type="entry name" value="Glyco_hydro_18_chit_AS"/>
</dbReference>
<dbReference type="InterPro" id="IPR050314">
    <property type="entry name" value="Glycosyl_Hydrlase_18"/>
</dbReference>
<accession>A0A834T8K1</accession>
<dbReference type="OrthoDB" id="76388at2759"/>
<dbReference type="SUPFAM" id="SSF51445">
    <property type="entry name" value="(Trans)glycosidases"/>
    <property type="match status" value="1"/>
</dbReference>
<feature type="signal peptide" evidence="7">
    <location>
        <begin position="1"/>
        <end position="27"/>
    </location>
</feature>
<protein>
    <submittedName>
        <fullName evidence="9">Acidic mammalian chitinase</fullName>
    </submittedName>
</protein>
<dbReference type="CDD" id="cd02879">
    <property type="entry name" value="GH18_plant_chitinase_class_V"/>
    <property type="match status" value="1"/>
</dbReference>
<dbReference type="AlphaFoldDB" id="A0A834T8K1"/>
<dbReference type="PANTHER" id="PTHR11177">
    <property type="entry name" value="CHITINASE"/>
    <property type="match status" value="1"/>
</dbReference>
<evidence type="ECO:0000256" key="1">
    <source>
        <dbReference type="ARBA" id="ARBA00008682"/>
    </source>
</evidence>
<evidence type="ECO:0000313" key="10">
    <source>
        <dbReference type="Proteomes" id="UP000634136"/>
    </source>
</evidence>
<dbReference type="PROSITE" id="PS51910">
    <property type="entry name" value="GH18_2"/>
    <property type="match status" value="1"/>
</dbReference>
<dbReference type="Pfam" id="PF00704">
    <property type="entry name" value="Glyco_hydro_18"/>
    <property type="match status" value="1"/>
</dbReference>
<dbReference type="FunFam" id="3.10.50.10:FF:000003">
    <property type="entry name" value="Class V chitinase CHIT5b"/>
    <property type="match status" value="1"/>
</dbReference>
<dbReference type="GO" id="GO:0005975">
    <property type="term" value="P:carbohydrate metabolic process"/>
    <property type="evidence" value="ECO:0007669"/>
    <property type="project" value="InterPro"/>
</dbReference>
<keyword evidence="2 7" id="KW-0732">Signal</keyword>
<dbReference type="Gene3D" id="3.20.20.80">
    <property type="entry name" value="Glycosidases"/>
    <property type="match status" value="1"/>
</dbReference>
<reference evidence="9" key="1">
    <citation type="submission" date="2020-09" db="EMBL/GenBank/DDBJ databases">
        <title>Genome-Enabled Discovery of Anthraquinone Biosynthesis in Senna tora.</title>
        <authorList>
            <person name="Kang S.-H."/>
            <person name="Pandey R.P."/>
            <person name="Lee C.-M."/>
            <person name="Sim J.-S."/>
            <person name="Jeong J.-T."/>
            <person name="Choi B.-S."/>
            <person name="Jung M."/>
            <person name="Ginzburg D."/>
            <person name="Zhao K."/>
            <person name="Won S.Y."/>
            <person name="Oh T.-J."/>
            <person name="Yu Y."/>
            <person name="Kim N.-H."/>
            <person name="Lee O.R."/>
            <person name="Lee T.-H."/>
            <person name="Bashyal P."/>
            <person name="Kim T.-S."/>
            <person name="Lee W.-H."/>
            <person name="Kawkins C."/>
            <person name="Kim C.-K."/>
            <person name="Kim J.S."/>
            <person name="Ahn B.O."/>
            <person name="Rhee S.Y."/>
            <person name="Sohng J.K."/>
        </authorList>
    </citation>
    <scope>NUCLEOTIDE SEQUENCE</scope>
    <source>
        <tissue evidence="9">Leaf</tissue>
    </source>
</reference>
<keyword evidence="5 6" id="KW-0326">Glycosidase</keyword>
<feature type="domain" description="GH18" evidence="8">
    <location>
        <begin position="45"/>
        <end position="390"/>
    </location>
</feature>
<dbReference type="GO" id="GO:0006032">
    <property type="term" value="P:chitin catabolic process"/>
    <property type="evidence" value="ECO:0007669"/>
    <property type="project" value="TreeGrafter"/>
</dbReference>
<dbReference type="InterPro" id="IPR017853">
    <property type="entry name" value="GH"/>
</dbReference>
<keyword evidence="4" id="KW-0325">Glycoprotein</keyword>
<evidence type="ECO:0000256" key="7">
    <source>
        <dbReference type="SAM" id="SignalP"/>
    </source>
</evidence>
<proteinExistence type="inferred from homology"/>
<evidence type="ECO:0000313" key="9">
    <source>
        <dbReference type="EMBL" id="KAF7817288.1"/>
    </source>
</evidence>
<dbReference type="GO" id="GO:0004568">
    <property type="term" value="F:chitinase activity"/>
    <property type="evidence" value="ECO:0007669"/>
    <property type="project" value="TreeGrafter"/>
</dbReference>
<evidence type="ECO:0000256" key="3">
    <source>
        <dbReference type="ARBA" id="ARBA00022801"/>
    </source>
</evidence>
<sequence>MGVPSFITLVLVVVIMFHSFFVEPTCSSSSPSPSPSSYYPPPYKAVRAAYWPGGSDFSPSSINTNYFSHIYYAFLLPQPDSYNLDVTQSDQTQIPIFINGLRSLNPPVNTLLSIGGGGSNSSVFSAMASTATTRAAFINSTIQVARQYGFDGLDLDWEFPNTVQDMSNLALLFKEWYQALVSDAKLRRKPRLLLTAAVYYANRIVFLGNEPRSYPAEAIRNYLDWASPMCFDYHGAWDNFTGVNAALYDPKSNISTHYGLGSWIQAGVPPSKLVMGLALYGRTWKLDDPSVHGLGAPAHGAATDTDGTMDYDEILKFNTQNGATVVYDGLSVSFYSYAGTTWITYDDVWSIRMKAHFARSLALRGYFFWAVDKDKDWALSRQASSTWGHGRY</sequence>
<evidence type="ECO:0000256" key="2">
    <source>
        <dbReference type="ARBA" id="ARBA00022729"/>
    </source>
</evidence>
<evidence type="ECO:0000256" key="4">
    <source>
        <dbReference type="ARBA" id="ARBA00023180"/>
    </source>
</evidence>
<dbReference type="Proteomes" id="UP000634136">
    <property type="component" value="Unassembled WGS sequence"/>
</dbReference>
<evidence type="ECO:0000256" key="6">
    <source>
        <dbReference type="RuleBase" id="RU000489"/>
    </source>
</evidence>
<name>A0A834T8K1_9FABA</name>
<dbReference type="InterPro" id="IPR001223">
    <property type="entry name" value="Glyco_hydro18_cat"/>
</dbReference>
<comment type="caution">
    <text evidence="9">The sequence shown here is derived from an EMBL/GenBank/DDBJ whole genome shotgun (WGS) entry which is preliminary data.</text>
</comment>
<keyword evidence="10" id="KW-1185">Reference proteome</keyword>
<dbReference type="EMBL" id="JAAIUW010000009">
    <property type="protein sequence ID" value="KAF7817288.1"/>
    <property type="molecule type" value="Genomic_DNA"/>
</dbReference>
<comment type="similarity">
    <text evidence="1">Belongs to the glycosyl hydrolase 18 family. Chitinase class V subfamily.</text>
</comment>
<dbReference type="SMART" id="SM00636">
    <property type="entry name" value="Glyco_18"/>
    <property type="match status" value="1"/>
</dbReference>